<feature type="coiled-coil region" evidence="4">
    <location>
        <begin position="519"/>
        <end position="546"/>
    </location>
</feature>
<dbReference type="VEuPathDB" id="AmoebaDB:KM1_131280"/>
<feature type="coiled-coil region" evidence="4">
    <location>
        <begin position="583"/>
        <end position="610"/>
    </location>
</feature>
<dbReference type="Gene3D" id="2.60.34.10">
    <property type="entry name" value="Substrate Binding Domain Of DNAk, Chain A, domain 1"/>
    <property type="match status" value="1"/>
</dbReference>
<keyword evidence="2 3" id="KW-0067">ATP-binding</keyword>
<dbReference type="GO" id="GO:0005524">
    <property type="term" value="F:ATP binding"/>
    <property type="evidence" value="ECO:0007669"/>
    <property type="project" value="UniProtKB-KW"/>
</dbReference>
<sequence>MEVVFGIDLGTTNSSIGYYDVNKQSVEVIKFNNDKFTPSVVYYPAKSEQDIICGVSATMMNKRSKNIIYEAKRFIGRRVKPNEIENDKSLLNKISVEDGELFYEIEQDNQIKKVSPVEVSSQILLYLKQQAINSINNKSLSDNFKAVITVPANFSSEQRDATAAAAEIAGIEVIELVNEPTAAAIAYDKSQTLINGGKYIVIDFGGGTFDVSIVTVSDKEFTVNATDGDTHLGGKDIDIEMMNYLLENNEQLEKYVTFQDKSIRSEVACTRSKKRLLHNCELAKILFSNEETNDVEVSLSDVVPEKDLEDIQQEVSMVIDSTTFIELCDPLFKRIQQTIERALNKKGILKEEIKDVILVGGPTKLCCFKKMIKEFFGKQPLTTIDTMLAVCQGAAYKAFGTDKHYTDVVPISLGVCNLGVLFQKIIPSGTEIPVVKEKQLMTAIDGQKTLSIDIYEGEKDICPENLKLGNFEIQIDKPQPKKTPVNVRFIIDSSGLFTVEAKIEGLGIEKTLIVEDKKRKRTKEVIQSLKQQVQENEKRRKEVEHKNGLLVLLNGLKNDIEVDSQFVPDEWYDSMCHKKYSTIEEYQSVLKELSTKYKHLESVIAFMENERENWEKWMK</sequence>
<dbReference type="GO" id="GO:0140662">
    <property type="term" value="F:ATP-dependent protein folding chaperone"/>
    <property type="evidence" value="ECO:0007669"/>
    <property type="project" value="InterPro"/>
</dbReference>
<name>A0A5K1V765_ENTHI</name>
<evidence type="ECO:0000256" key="2">
    <source>
        <dbReference type="ARBA" id="ARBA00022840"/>
    </source>
</evidence>
<dbReference type="VEuPathDB" id="AmoebaDB:EHI5A_108920"/>
<keyword evidence="4" id="KW-0175">Coiled coil</keyword>
<evidence type="ECO:0000256" key="4">
    <source>
        <dbReference type="SAM" id="Coils"/>
    </source>
</evidence>
<dbReference type="InterPro" id="IPR018181">
    <property type="entry name" value="Heat_shock_70_CS"/>
</dbReference>
<dbReference type="Gene3D" id="3.90.640.10">
    <property type="entry name" value="Actin, Chain A, domain 4"/>
    <property type="match status" value="1"/>
</dbReference>
<dbReference type="FunFam" id="3.90.640.10:FF:000096">
    <property type="entry name" value="Heat shock 70 kDa protein"/>
    <property type="match status" value="1"/>
</dbReference>
<comment type="similarity">
    <text evidence="3">Belongs to the heat shock protein 70 family.</text>
</comment>
<dbReference type="Proteomes" id="UP000078387">
    <property type="component" value="Unassembled WGS sequence"/>
</dbReference>
<dbReference type="SUPFAM" id="SSF100920">
    <property type="entry name" value="Heat shock protein 70kD (HSP70), peptide-binding domain"/>
    <property type="match status" value="1"/>
</dbReference>
<evidence type="ECO:0000313" key="5">
    <source>
        <dbReference type="EMBL" id="GAT96810.1"/>
    </source>
</evidence>
<protein>
    <submittedName>
        <fullName evidence="5">Heat shock protein 70 putative</fullName>
    </submittedName>
</protein>
<dbReference type="VEuPathDB" id="AmoebaDB:EHI_082200"/>
<comment type="caution">
    <text evidence="5">The sequence shown here is derived from an EMBL/GenBank/DDBJ whole genome shotgun (WGS) entry which is preliminary data.</text>
</comment>
<dbReference type="OMA" id="EDANTSW"/>
<keyword evidence="1 3" id="KW-0547">Nucleotide-binding</keyword>
<dbReference type="InterPro" id="IPR029047">
    <property type="entry name" value="HSP70_peptide-bd_sf"/>
</dbReference>
<gene>
    <name evidence="5" type="ORF">CL6EHI_082200</name>
</gene>
<dbReference type="Pfam" id="PF00012">
    <property type="entry name" value="HSP70"/>
    <property type="match status" value="1"/>
</dbReference>
<evidence type="ECO:0000256" key="3">
    <source>
        <dbReference type="RuleBase" id="RU003322"/>
    </source>
</evidence>
<dbReference type="EMBL" id="BDEQ01000001">
    <property type="protein sequence ID" value="GAT96810.1"/>
    <property type="molecule type" value="Genomic_DNA"/>
</dbReference>
<evidence type="ECO:0000313" key="6">
    <source>
        <dbReference type="Proteomes" id="UP000078387"/>
    </source>
</evidence>
<dbReference type="Gene3D" id="3.30.420.40">
    <property type="match status" value="2"/>
</dbReference>
<dbReference type="PROSITE" id="PS00329">
    <property type="entry name" value="HSP70_2"/>
    <property type="match status" value="1"/>
</dbReference>
<dbReference type="SUPFAM" id="SSF53067">
    <property type="entry name" value="Actin-like ATPase domain"/>
    <property type="match status" value="2"/>
</dbReference>
<dbReference type="AlphaFoldDB" id="A0A5K1V765"/>
<reference evidence="5 6" key="1">
    <citation type="submission" date="2016-05" db="EMBL/GenBank/DDBJ databases">
        <title>First whole genome sequencing of Entamoeba histolytica HM1:IMSS-clone-6.</title>
        <authorList>
            <person name="Mukherjee Avik.K."/>
            <person name="Izumyama S."/>
            <person name="Nakada-Tsukui K."/>
            <person name="Nozaki T."/>
        </authorList>
    </citation>
    <scope>NUCLEOTIDE SEQUENCE [LARGE SCALE GENOMIC DNA]</scope>
    <source>
        <strain evidence="5 6">HM1:IMSS clone 6</strain>
    </source>
</reference>
<keyword evidence="5" id="KW-0346">Stress response</keyword>
<dbReference type="VEuPathDB" id="AmoebaDB:EHI8A_072620"/>
<organism evidence="5 6">
    <name type="scientific">Entamoeba histolytica</name>
    <dbReference type="NCBI Taxonomy" id="5759"/>
    <lineage>
        <taxon>Eukaryota</taxon>
        <taxon>Amoebozoa</taxon>
        <taxon>Evosea</taxon>
        <taxon>Archamoebae</taxon>
        <taxon>Mastigamoebida</taxon>
        <taxon>Entamoebidae</taxon>
        <taxon>Entamoeba</taxon>
    </lineage>
</organism>
<dbReference type="PROSITE" id="PS00297">
    <property type="entry name" value="HSP70_1"/>
    <property type="match status" value="1"/>
</dbReference>
<proteinExistence type="inferred from homology"/>
<dbReference type="PANTHER" id="PTHR19375">
    <property type="entry name" value="HEAT SHOCK PROTEIN 70KDA"/>
    <property type="match status" value="1"/>
</dbReference>
<dbReference type="VEuPathDB" id="AmoebaDB:EHI7A_189610"/>
<evidence type="ECO:0000256" key="1">
    <source>
        <dbReference type="ARBA" id="ARBA00022741"/>
    </source>
</evidence>
<dbReference type="PRINTS" id="PR00301">
    <property type="entry name" value="HEATSHOCK70"/>
</dbReference>
<dbReference type="InterPro" id="IPR013126">
    <property type="entry name" value="Hsp_70_fam"/>
</dbReference>
<accession>A0A5K1V765</accession>
<dbReference type="InterPro" id="IPR043129">
    <property type="entry name" value="ATPase_NBD"/>
</dbReference>